<gene>
    <name evidence="2" type="ORF">CHILSU_LOCUS10943</name>
</gene>
<evidence type="ECO:0000256" key="1">
    <source>
        <dbReference type="SAM" id="Phobius"/>
    </source>
</evidence>
<keyword evidence="3" id="KW-1185">Reference proteome</keyword>
<keyword evidence="1" id="KW-0472">Membrane</keyword>
<accession>A0ABN8BH71</accession>
<organism evidence="2 3">
    <name type="scientific">Chilo suppressalis</name>
    <name type="common">Asiatic rice borer moth</name>
    <dbReference type="NCBI Taxonomy" id="168631"/>
    <lineage>
        <taxon>Eukaryota</taxon>
        <taxon>Metazoa</taxon>
        <taxon>Ecdysozoa</taxon>
        <taxon>Arthropoda</taxon>
        <taxon>Hexapoda</taxon>
        <taxon>Insecta</taxon>
        <taxon>Pterygota</taxon>
        <taxon>Neoptera</taxon>
        <taxon>Endopterygota</taxon>
        <taxon>Lepidoptera</taxon>
        <taxon>Glossata</taxon>
        <taxon>Ditrysia</taxon>
        <taxon>Pyraloidea</taxon>
        <taxon>Crambidae</taxon>
        <taxon>Crambinae</taxon>
        <taxon>Chilo</taxon>
    </lineage>
</organism>
<sequence>MVSKVPGLHGVGDRISMAQVVHKTSLHYRAELQALDISLLVLNIATENQRFTLGDTAQYKAEPRVPRSTVETKARSTNMARATIALILFNIFLLIAVTSSAPAEKQPVELQAAPAPEKADLVSATDDLKPAASHWGGHYGGWGGHYGGWGGHYGHYPYYGSYWGWPSYGYGYGYWPYGGYGGYGGFYGSGWW</sequence>
<keyword evidence="1" id="KW-0812">Transmembrane</keyword>
<evidence type="ECO:0000313" key="3">
    <source>
        <dbReference type="Proteomes" id="UP001153292"/>
    </source>
</evidence>
<dbReference type="Proteomes" id="UP001153292">
    <property type="component" value="Chromosome 9"/>
</dbReference>
<evidence type="ECO:0000313" key="2">
    <source>
        <dbReference type="EMBL" id="CAH0407543.1"/>
    </source>
</evidence>
<proteinExistence type="predicted"/>
<reference evidence="2" key="1">
    <citation type="submission" date="2021-12" db="EMBL/GenBank/DDBJ databases">
        <authorList>
            <person name="King R."/>
        </authorList>
    </citation>
    <scope>NUCLEOTIDE SEQUENCE</scope>
</reference>
<dbReference type="EMBL" id="OU963902">
    <property type="protein sequence ID" value="CAH0407543.1"/>
    <property type="molecule type" value="Genomic_DNA"/>
</dbReference>
<protein>
    <submittedName>
        <fullName evidence="2">Uncharacterized protein</fullName>
    </submittedName>
</protein>
<keyword evidence="1" id="KW-1133">Transmembrane helix</keyword>
<name>A0ABN8BH71_CHISP</name>
<feature type="transmembrane region" description="Helical" evidence="1">
    <location>
        <begin position="82"/>
        <end position="101"/>
    </location>
</feature>